<dbReference type="SUPFAM" id="SSF103039">
    <property type="entry name" value="CheC-like"/>
    <property type="match status" value="1"/>
</dbReference>
<reference evidence="4 5" key="1">
    <citation type="submission" date="2010-08" db="EMBL/GenBank/DDBJ databases">
        <title>Complete sequence of Clostridium cellulovorans 743B.</title>
        <authorList>
            <consortium name="US DOE Joint Genome Institute"/>
            <person name="Lucas S."/>
            <person name="Copeland A."/>
            <person name="Lapidus A."/>
            <person name="Cheng J.-F."/>
            <person name="Bruce D."/>
            <person name="Goodwin L."/>
            <person name="Pitluck S."/>
            <person name="Chertkov O."/>
            <person name="Detter J.C."/>
            <person name="Han C."/>
            <person name="Tapia R."/>
            <person name="Land M."/>
            <person name="Hauser L."/>
            <person name="Chang Y.-J."/>
            <person name="Jeffries C."/>
            <person name="Kyrpides N."/>
            <person name="Ivanova N."/>
            <person name="Mikhailova N."/>
            <person name="Hemme C.L."/>
            <person name="Woyke T."/>
        </authorList>
    </citation>
    <scope>NUCLEOTIDE SEQUENCE [LARGE SCALE GENOMIC DNA]</scope>
    <source>
        <strain evidence="5">ATCC 35296 / DSM 3052 / OCM 3 / 743B</strain>
    </source>
</reference>
<dbReference type="HOGENOM" id="CLU_087860_2_0_9"/>
<dbReference type="OrthoDB" id="9812187at2"/>
<feature type="domain" description="CheC-like protein" evidence="3">
    <location>
        <begin position="9"/>
        <end position="46"/>
    </location>
</feature>
<organism evidence="4 5">
    <name type="scientific">Clostridium cellulovorans (strain ATCC 35296 / DSM 3052 / OCM 3 / 743B)</name>
    <dbReference type="NCBI Taxonomy" id="573061"/>
    <lineage>
        <taxon>Bacteria</taxon>
        <taxon>Bacillati</taxon>
        <taxon>Bacillota</taxon>
        <taxon>Clostridia</taxon>
        <taxon>Eubacteriales</taxon>
        <taxon>Clostridiaceae</taxon>
        <taxon>Clostridium</taxon>
    </lineage>
</organism>
<dbReference type="eggNOG" id="COG1776">
    <property type="taxonomic scope" value="Bacteria"/>
</dbReference>
<dbReference type="RefSeq" id="WP_010077350.1">
    <property type="nucleotide sequence ID" value="NC_014393.1"/>
</dbReference>
<feature type="domain" description="CheC-like protein" evidence="3">
    <location>
        <begin position="104"/>
        <end position="141"/>
    </location>
</feature>
<keyword evidence="2" id="KW-0378">Hydrolase</keyword>
<dbReference type="EMBL" id="CP002160">
    <property type="protein sequence ID" value="ADL51438.1"/>
    <property type="molecule type" value="Genomic_DNA"/>
</dbReference>
<dbReference type="InterPro" id="IPR050992">
    <property type="entry name" value="CheZ_family_phosphatases"/>
</dbReference>
<dbReference type="Gene3D" id="3.40.1550.10">
    <property type="entry name" value="CheC-like"/>
    <property type="match status" value="1"/>
</dbReference>
<proteinExistence type="predicted"/>
<evidence type="ECO:0000256" key="1">
    <source>
        <dbReference type="ARBA" id="ARBA00022500"/>
    </source>
</evidence>
<dbReference type="STRING" id="573061.Clocel_1694"/>
<dbReference type="InterPro" id="IPR028976">
    <property type="entry name" value="CheC-like_sf"/>
</dbReference>
<accession>D9SKE2</accession>
<protein>
    <submittedName>
        <fullName evidence="4">CheC, inhibitor of MCP methylation</fullName>
    </submittedName>
</protein>
<evidence type="ECO:0000256" key="2">
    <source>
        <dbReference type="ARBA" id="ARBA00022801"/>
    </source>
</evidence>
<dbReference type="Proteomes" id="UP000002730">
    <property type="component" value="Chromosome"/>
</dbReference>
<dbReference type="CDD" id="cd17909">
    <property type="entry name" value="CheC_ClassI"/>
    <property type="match status" value="1"/>
</dbReference>
<name>D9SKE2_CLOC7</name>
<sequence length="199" mass="21575">MDYSKLSDIQLDALREICNIGSGNSATALSQLLNRKIDMSVPSVNIVPYENVVNAIEAEQVAVGVIVRVLGEAPGNILLVFTEQTAFEIIKNLTGLDEKGLTEMGSSVMCEIGNIVSSAYMNAISQVTNFLLMPSVPAVSYDLLGAIISTTFIESGQYEESVLDLETQFIQDDSEMNGHFYYVPQPGSLEKILNTLGIN</sequence>
<dbReference type="PANTHER" id="PTHR43693">
    <property type="entry name" value="PROTEIN PHOSPHATASE CHEZ"/>
    <property type="match status" value="1"/>
</dbReference>
<dbReference type="PANTHER" id="PTHR43693:SF1">
    <property type="entry name" value="PROTEIN PHOSPHATASE CHEZ"/>
    <property type="match status" value="1"/>
</dbReference>
<dbReference type="Pfam" id="PF04509">
    <property type="entry name" value="CheC"/>
    <property type="match status" value="2"/>
</dbReference>
<dbReference type="AlphaFoldDB" id="D9SKE2"/>
<keyword evidence="5" id="KW-1185">Reference proteome</keyword>
<dbReference type="InterPro" id="IPR007597">
    <property type="entry name" value="CheC"/>
</dbReference>
<dbReference type="GO" id="GO:0006935">
    <property type="term" value="P:chemotaxis"/>
    <property type="evidence" value="ECO:0007669"/>
    <property type="project" value="UniProtKB-KW"/>
</dbReference>
<dbReference type="GO" id="GO:0016787">
    <property type="term" value="F:hydrolase activity"/>
    <property type="evidence" value="ECO:0007669"/>
    <property type="project" value="UniProtKB-KW"/>
</dbReference>
<evidence type="ECO:0000313" key="5">
    <source>
        <dbReference type="Proteomes" id="UP000002730"/>
    </source>
</evidence>
<keyword evidence="1" id="KW-0145">Chemotaxis</keyword>
<evidence type="ECO:0000313" key="4">
    <source>
        <dbReference type="EMBL" id="ADL51438.1"/>
    </source>
</evidence>
<gene>
    <name evidence="4" type="ordered locus">Clocel_1694</name>
</gene>
<evidence type="ECO:0000259" key="3">
    <source>
        <dbReference type="Pfam" id="PF04509"/>
    </source>
</evidence>
<dbReference type="KEGG" id="ccb:Clocel_1694"/>